<dbReference type="CDD" id="cd06170">
    <property type="entry name" value="LuxR_C_like"/>
    <property type="match status" value="1"/>
</dbReference>
<keyword evidence="2" id="KW-0805">Transcription regulation</keyword>
<dbReference type="Gene3D" id="3.40.50.2300">
    <property type="match status" value="1"/>
</dbReference>
<gene>
    <name evidence="8" type="ORF">B7C62_15770</name>
</gene>
<evidence type="ECO:0000256" key="4">
    <source>
        <dbReference type="ARBA" id="ARBA00023163"/>
    </source>
</evidence>
<keyword evidence="9" id="KW-1185">Reference proteome</keyword>
<name>A0ABC8BTI7_9ACTN</name>
<evidence type="ECO:0000256" key="2">
    <source>
        <dbReference type="ARBA" id="ARBA00023015"/>
    </source>
</evidence>
<dbReference type="SUPFAM" id="SSF46894">
    <property type="entry name" value="C-terminal effector domain of the bipartite response regulators"/>
    <property type="match status" value="1"/>
</dbReference>
<evidence type="ECO:0000313" key="8">
    <source>
        <dbReference type="EMBL" id="ARF73553.1"/>
    </source>
</evidence>
<dbReference type="AlphaFoldDB" id="A0ABC8BTI7"/>
<dbReference type="PANTHER" id="PTHR43214:SF24">
    <property type="entry name" value="TRANSCRIPTIONAL REGULATORY PROTEIN NARL-RELATED"/>
    <property type="match status" value="1"/>
</dbReference>
<feature type="domain" description="Response regulatory" evidence="7">
    <location>
        <begin position="3"/>
        <end position="118"/>
    </location>
</feature>
<dbReference type="SUPFAM" id="SSF52172">
    <property type="entry name" value="CheY-like"/>
    <property type="match status" value="1"/>
</dbReference>
<dbReference type="SMART" id="SM00448">
    <property type="entry name" value="REC"/>
    <property type="match status" value="1"/>
</dbReference>
<keyword evidence="4" id="KW-0804">Transcription</keyword>
<evidence type="ECO:0000259" key="6">
    <source>
        <dbReference type="PROSITE" id="PS50043"/>
    </source>
</evidence>
<sequence>MIRVLIVDDEILMRSGLQRILDAEQDIDVPATCDAREAVGMVLRHRPDVVLLDLRMPGLDGLGVLGLLRARPQPPVVAMLTTFSADQDIAAALRAGAAGFLLKDTAPQQLANAVRVLASGGTVLSPTVATNVVDGYLNSRKPHPRLDRLTDREREVLSLLGEGLSNATIGRRLTMSAATAKDHVSSIYTKLGLTNRVQAAVVAHQSSLSSLDTIGQ</sequence>
<organism evidence="8 9">
    <name type="scientific">Kitasatospora albolonga</name>
    <dbReference type="NCBI Taxonomy" id="68173"/>
    <lineage>
        <taxon>Bacteria</taxon>
        <taxon>Bacillati</taxon>
        <taxon>Actinomycetota</taxon>
        <taxon>Actinomycetes</taxon>
        <taxon>Kitasatosporales</taxon>
        <taxon>Streptomycetaceae</taxon>
        <taxon>Kitasatospora</taxon>
    </lineage>
</organism>
<dbReference type="GO" id="GO:0003677">
    <property type="term" value="F:DNA binding"/>
    <property type="evidence" value="ECO:0007669"/>
    <property type="project" value="UniProtKB-KW"/>
</dbReference>
<evidence type="ECO:0000313" key="9">
    <source>
        <dbReference type="Proteomes" id="UP000192251"/>
    </source>
</evidence>
<accession>A0ABC8BTI7</accession>
<feature type="domain" description="HTH luxR-type" evidence="6">
    <location>
        <begin position="142"/>
        <end position="207"/>
    </location>
</feature>
<keyword evidence="3 8" id="KW-0238">DNA-binding</keyword>
<dbReference type="SMART" id="SM00421">
    <property type="entry name" value="HTH_LUXR"/>
    <property type="match status" value="1"/>
</dbReference>
<evidence type="ECO:0000256" key="1">
    <source>
        <dbReference type="ARBA" id="ARBA00022553"/>
    </source>
</evidence>
<dbReference type="InterPro" id="IPR000792">
    <property type="entry name" value="Tscrpt_reg_LuxR_C"/>
</dbReference>
<dbReference type="InterPro" id="IPR039420">
    <property type="entry name" value="WalR-like"/>
</dbReference>
<dbReference type="InterPro" id="IPR058245">
    <property type="entry name" value="NreC/VraR/RcsB-like_REC"/>
</dbReference>
<feature type="modified residue" description="4-aspartylphosphate" evidence="5">
    <location>
        <position position="53"/>
    </location>
</feature>
<dbReference type="PRINTS" id="PR00038">
    <property type="entry name" value="HTHLUXR"/>
</dbReference>
<keyword evidence="1 5" id="KW-0597">Phosphoprotein</keyword>
<evidence type="ECO:0000256" key="3">
    <source>
        <dbReference type="ARBA" id="ARBA00023125"/>
    </source>
</evidence>
<dbReference type="PANTHER" id="PTHR43214">
    <property type="entry name" value="TWO-COMPONENT RESPONSE REGULATOR"/>
    <property type="match status" value="1"/>
</dbReference>
<dbReference type="InterPro" id="IPR001789">
    <property type="entry name" value="Sig_transdc_resp-reg_receiver"/>
</dbReference>
<dbReference type="InterPro" id="IPR016032">
    <property type="entry name" value="Sig_transdc_resp-reg_C-effctor"/>
</dbReference>
<evidence type="ECO:0000259" key="7">
    <source>
        <dbReference type="PROSITE" id="PS50110"/>
    </source>
</evidence>
<dbReference type="Pfam" id="PF00196">
    <property type="entry name" value="GerE"/>
    <property type="match status" value="1"/>
</dbReference>
<evidence type="ECO:0000256" key="5">
    <source>
        <dbReference type="PROSITE-ProRule" id="PRU00169"/>
    </source>
</evidence>
<dbReference type="InterPro" id="IPR011006">
    <property type="entry name" value="CheY-like_superfamily"/>
</dbReference>
<protein>
    <submittedName>
        <fullName evidence="8">DNA-binding response regulator</fullName>
    </submittedName>
</protein>
<dbReference type="PROSITE" id="PS50043">
    <property type="entry name" value="HTH_LUXR_2"/>
    <property type="match status" value="1"/>
</dbReference>
<dbReference type="KEGG" id="kab:B7C62_15770"/>
<reference evidence="8 9" key="1">
    <citation type="submission" date="2017-04" db="EMBL/GenBank/DDBJ databases">
        <title>The complete genome sequence of Streptomyces albolongus YIM 101047, the producer of novel bafilomycins and novel odoriferous sesquiterpenoids.</title>
        <authorList>
            <person name="Yin M."/>
            <person name="Jiang Y."/>
        </authorList>
    </citation>
    <scope>NUCLEOTIDE SEQUENCE [LARGE SCALE GENOMIC DNA]</scope>
    <source>
        <strain evidence="8 9">YIM 101047</strain>
    </source>
</reference>
<proteinExistence type="predicted"/>
<dbReference type="PROSITE" id="PS50110">
    <property type="entry name" value="RESPONSE_REGULATORY"/>
    <property type="match status" value="1"/>
</dbReference>
<dbReference type="EMBL" id="CP020563">
    <property type="protein sequence ID" value="ARF73553.1"/>
    <property type="molecule type" value="Genomic_DNA"/>
</dbReference>
<dbReference type="CDD" id="cd17535">
    <property type="entry name" value="REC_NarL-like"/>
    <property type="match status" value="1"/>
</dbReference>
<dbReference type="RefSeq" id="WP_084747340.1">
    <property type="nucleotide sequence ID" value="NZ_CP020563.1"/>
</dbReference>
<dbReference type="Proteomes" id="UP000192251">
    <property type="component" value="Chromosome"/>
</dbReference>
<dbReference type="Pfam" id="PF00072">
    <property type="entry name" value="Response_reg"/>
    <property type="match status" value="1"/>
</dbReference>